<keyword evidence="2" id="KW-1185">Reference proteome</keyword>
<protein>
    <submittedName>
        <fullName evidence="1">Uncharacterized protein</fullName>
    </submittedName>
</protein>
<organism evidence="1 2">
    <name type="scientific">Lepraria neglecta</name>
    <dbReference type="NCBI Taxonomy" id="209136"/>
    <lineage>
        <taxon>Eukaryota</taxon>
        <taxon>Fungi</taxon>
        <taxon>Dikarya</taxon>
        <taxon>Ascomycota</taxon>
        <taxon>Pezizomycotina</taxon>
        <taxon>Lecanoromycetes</taxon>
        <taxon>OSLEUM clade</taxon>
        <taxon>Lecanoromycetidae</taxon>
        <taxon>Lecanorales</taxon>
        <taxon>Lecanorineae</taxon>
        <taxon>Stereocaulaceae</taxon>
        <taxon>Lepraria</taxon>
    </lineage>
</organism>
<evidence type="ECO:0000313" key="2">
    <source>
        <dbReference type="Proteomes" id="UP001276659"/>
    </source>
</evidence>
<dbReference type="Gene3D" id="3.40.462.20">
    <property type="match status" value="1"/>
</dbReference>
<evidence type="ECO:0000313" key="1">
    <source>
        <dbReference type="EMBL" id="KAK3167723.1"/>
    </source>
</evidence>
<dbReference type="AlphaFoldDB" id="A0AAD9Z1I9"/>
<feature type="non-terminal residue" evidence="1">
    <location>
        <position position="1"/>
    </location>
</feature>
<proteinExistence type="predicted"/>
<comment type="caution">
    <text evidence="1">The sequence shown here is derived from an EMBL/GenBank/DDBJ whole genome shotgun (WGS) entry which is preliminary data.</text>
</comment>
<gene>
    <name evidence="1" type="ORF">OEA41_010851</name>
</gene>
<dbReference type="EMBL" id="JASNWA010000011">
    <property type="protein sequence ID" value="KAK3167723.1"/>
    <property type="molecule type" value="Genomic_DNA"/>
</dbReference>
<sequence>PLKEGIALIQPLIDLEPFDQIVTMIPWKDIETSSKFGVDAIACIKGNFHSVWGLNLYQIDVPTLIAAVNYMDAVYAQHADFRFAFLAIDMYASRVIESIPDDETAYPFRSAVARLYVKFPFFRLVSVNMLTAGPLASSMSDSQTALELPPRPKSAALREASSFRRVVQAQATSRSM</sequence>
<dbReference type="Proteomes" id="UP001276659">
    <property type="component" value="Unassembled WGS sequence"/>
</dbReference>
<reference evidence="1" key="1">
    <citation type="submission" date="2022-11" db="EMBL/GenBank/DDBJ databases">
        <title>Chromosomal genome sequence assembly and mating type (MAT) locus characterization of the leprose asexual lichenized fungus Lepraria neglecta (Nyl.) Erichsen.</title>
        <authorList>
            <person name="Allen J.L."/>
            <person name="Pfeffer B."/>
        </authorList>
    </citation>
    <scope>NUCLEOTIDE SEQUENCE</scope>
    <source>
        <strain evidence="1">Allen 5258</strain>
    </source>
</reference>
<accession>A0AAD9Z1I9</accession>
<name>A0AAD9Z1I9_9LECA</name>